<dbReference type="InterPro" id="IPR007981">
    <property type="entry name" value="Peptidase_A5"/>
</dbReference>
<dbReference type="Pfam" id="PF05317">
    <property type="entry name" value="Thermopsin"/>
    <property type="match status" value="1"/>
</dbReference>
<evidence type="ECO:0000313" key="3">
    <source>
        <dbReference type="EMBL" id="PSN88506.1"/>
    </source>
</evidence>
<dbReference type="Proteomes" id="UP000240322">
    <property type="component" value="Unassembled WGS sequence"/>
</dbReference>
<comment type="caution">
    <text evidence="3">The sequence shown here is derived from an EMBL/GenBank/DDBJ whole genome shotgun (WGS) entry which is preliminary data.</text>
</comment>
<keyword evidence="2" id="KW-0812">Transmembrane</keyword>
<protein>
    <submittedName>
        <fullName evidence="3">Uncharacterized protein</fullName>
    </submittedName>
</protein>
<keyword evidence="2" id="KW-1133">Transmembrane helix</keyword>
<organism evidence="3 4">
    <name type="scientific">Candidatus Marsarchaeota G2 archaeon OSP_D</name>
    <dbReference type="NCBI Taxonomy" id="1978157"/>
    <lineage>
        <taxon>Archaea</taxon>
        <taxon>Candidatus Marsarchaeota</taxon>
        <taxon>Candidatus Marsarchaeota group 2</taxon>
    </lineage>
</organism>
<evidence type="ECO:0000256" key="2">
    <source>
        <dbReference type="SAM" id="Phobius"/>
    </source>
</evidence>
<feature type="transmembrane region" description="Helical" evidence="2">
    <location>
        <begin position="97"/>
        <end position="118"/>
    </location>
</feature>
<dbReference type="EMBL" id="NEXE01000119">
    <property type="protein sequence ID" value="PSN88506.1"/>
    <property type="molecule type" value="Genomic_DNA"/>
</dbReference>
<proteinExistence type="predicted"/>
<accession>A0A2R6AQ48</accession>
<feature type="region of interest" description="Disordered" evidence="1">
    <location>
        <begin position="1"/>
        <end position="32"/>
    </location>
</feature>
<reference evidence="3 4" key="1">
    <citation type="submission" date="2017-04" db="EMBL/GenBank/DDBJ databases">
        <title>Novel microbial lineages endemic to geothermal iron-oxide mats fill important gaps in the evolutionary history of Archaea.</title>
        <authorList>
            <person name="Jay Z.J."/>
            <person name="Beam J.P."/>
            <person name="Dlakic M."/>
            <person name="Rusch D.B."/>
            <person name="Kozubal M.A."/>
            <person name="Inskeep W.P."/>
        </authorList>
    </citation>
    <scope>NUCLEOTIDE SEQUENCE [LARGE SCALE GENOMIC DNA]</scope>
    <source>
        <strain evidence="3">OSP_D</strain>
    </source>
</reference>
<evidence type="ECO:0000256" key="1">
    <source>
        <dbReference type="SAM" id="MobiDB-lite"/>
    </source>
</evidence>
<name>A0A2R6AQ48_9ARCH</name>
<gene>
    <name evidence="3" type="ORF">B9Q03_09245</name>
</gene>
<dbReference type="AlphaFoldDB" id="A0A2R6AQ48"/>
<feature type="transmembrane region" description="Helical" evidence="2">
    <location>
        <begin position="810"/>
        <end position="832"/>
    </location>
</feature>
<evidence type="ECO:0000313" key="4">
    <source>
        <dbReference type="Proteomes" id="UP000240322"/>
    </source>
</evidence>
<keyword evidence="2" id="KW-0472">Membrane</keyword>
<sequence length="840" mass="92812">MVSSLPNPGCPLSLNRLGDNKPSSQYPKPHQNEQQLDYRVISLKICSDISNYIKLSLIYTVNPMFKPLVECLMTRPGYNDEKRSNGWRAHSHRYRTLPIVLIITLVLTASPALVLGALHAPLSQQVKANPVGAASPRHQVADGPPGVVDYGNTYPLNTSQVLGNAVINTLTTPSGDTFLIQLVGVLNTGGDHYYLVEEYLALNQTQNAGYAYTLADTLLNLSAYPSHLSSHYISGLGGLRNTPNGVAYTYTYTASGRLTTPFEYTPSIRVQSTLEGTQVDFQATLTEMSPQLTLFQSELETVIISEPHQSTPTITVGGHNPVNQNVLEIVLNTPTQGTQPTNVEGYLQLFYGDQRGFAPVPEAQSSGADVAGSLPGLHVYPLYNQTAPVALVSSQLTGFTTLWPLNHTTILLTAQRGLTLGINTTSVNLSRGAYQIPQYTGEGFIENTIRLTPEGGAQEVTLSAPGVIQPEVGYRGVFLGWNHTLKAGTLKLNLTRQYTVSEAYQPQYLLTEIYLAQPNQTPIGKNYEWVNAGANTTVRLPTMIYEGSYVRFLFVGATLNQTQINASEFEVTLGEPTTLYAYYAKQFLIAFVGSHTEYYSRLDEWANASQQVNISLPLYIRDGQYARLAFQSYTLGNQTETNLELQLTVTAPVNVTLNYTQQYQLNFTGAYSQYYYAYSAWYNQGENYSVTIPQTLMVNTTFRIVYDNATINKNTTTTQAHFTGTASTPIIIQLTLTPQYLVVINAPNTHIHAFYNRSQTISVQAPYYSGNIFKLDVFREWVGTLNTTSTQLTLNVNGPIHETAVYTRTYIRLLLIMVSIGTILAATLTIYLKSRTSRPI</sequence>